<dbReference type="InterPro" id="IPR000783">
    <property type="entry name" value="RNA_pol_subH/Rpb5_C"/>
</dbReference>
<dbReference type="EC" id="2.7.7.6" evidence="4"/>
<evidence type="ECO:0000256" key="4">
    <source>
        <dbReference type="HAMAP-Rule" id="MF_00025"/>
    </source>
</evidence>
<accession>A0A089ZDI7</accession>
<dbReference type="RefSeq" id="WP_023991380.1">
    <property type="nucleotide sequence ID" value="NZ_CALCVY010000182.1"/>
</dbReference>
<dbReference type="GO" id="GO:0003899">
    <property type="term" value="F:DNA-directed RNA polymerase activity"/>
    <property type="evidence" value="ECO:0007669"/>
    <property type="project" value="UniProtKB-UniRule"/>
</dbReference>
<comment type="subcellular location">
    <subcellularLocation>
        <location evidence="4">Cytoplasm</location>
    </subcellularLocation>
</comment>
<keyword evidence="4" id="KW-0963">Cytoplasm</keyword>
<keyword evidence="11" id="KW-1185">Reference proteome</keyword>
<dbReference type="GO" id="GO:0000428">
    <property type="term" value="C:DNA-directed RNA polymerase complex"/>
    <property type="evidence" value="ECO:0007669"/>
    <property type="project" value="UniProtKB-KW"/>
</dbReference>
<dbReference type="SUPFAM" id="SSF55287">
    <property type="entry name" value="RPB5-like RNA polymerase subunit"/>
    <property type="match status" value="1"/>
</dbReference>
<proteinExistence type="inferred from homology"/>
<evidence type="ECO:0000256" key="2">
    <source>
        <dbReference type="ARBA" id="ARBA00022695"/>
    </source>
</evidence>
<dbReference type="Proteomes" id="UP000606900">
    <property type="component" value="Unassembled WGS sequence"/>
</dbReference>
<keyword evidence="3 4" id="KW-0804">Transcription</keyword>
<dbReference type="EMBL" id="LN515531">
    <property type="protein sequence ID" value="CEA13939.1"/>
    <property type="molecule type" value="Genomic_DNA"/>
</dbReference>
<dbReference type="STRING" id="2162.BRM9_2074"/>
<dbReference type="GeneID" id="82849827"/>
<dbReference type="GO" id="GO:0005737">
    <property type="term" value="C:cytoplasm"/>
    <property type="evidence" value="ECO:0007669"/>
    <property type="project" value="UniProtKB-SubCell"/>
</dbReference>
<dbReference type="GO" id="GO:0006362">
    <property type="term" value="P:transcription elongation by RNA polymerase I"/>
    <property type="evidence" value="ECO:0007669"/>
    <property type="project" value="TreeGrafter"/>
</dbReference>
<evidence type="ECO:0000259" key="5">
    <source>
        <dbReference type="Pfam" id="PF01191"/>
    </source>
</evidence>
<dbReference type="Pfam" id="PF01191">
    <property type="entry name" value="RNA_pol_Rpb5_C"/>
    <property type="match status" value="1"/>
</dbReference>
<evidence type="ECO:0000313" key="6">
    <source>
        <dbReference type="EMBL" id="AIS32876.1"/>
    </source>
</evidence>
<dbReference type="NCBIfam" id="NF007129">
    <property type="entry name" value="PRK09570.1"/>
    <property type="match status" value="1"/>
</dbReference>
<evidence type="ECO:0000313" key="11">
    <source>
        <dbReference type="Proteomes" id="UP000062768"/>
    </source>
</evidence>
<dbReference type="HAMAP" id="MF_00025">
    <property type="entry name" value="RNApol_Rpo5_RPB5"/>
    <property type="match status" value="1"/>
</dbReference>
<comment type="function">
    <text evidence="4">DNA-dependent RNA polymerase (RNAP) catalyzes the transcription of DNA into RNA using the four ribonucleoside triphosphates as substrates.</text>
</comment>
<evidence type="ECO:0000313" key="7">
    <source>
        <dbReference type="EMBL" id="CEA13939.1"/>
    </source>
</evidence>
<keyword evidence="4 9" id="KW-0808">Transferase</keyword>
<reference evidence="6" key="1">
    <citation type="submission" date="2013-12" db="EMBL/GenBank/DDBJ databases">
        <title>The complete genome sequence of Methanobacterium sp. BRM9.</title>
        <authorList>
            <consortium name="Pastoral Greenhouse Gas Research Consortium"/>
            <person name="Kelly W.J."/>
            <person name="Leahy S.C."/>
            <person name="Perry R."/>
            <person name="Li D."/>
            <person name="Altermann E."/>
            <person name="Lambie S.C."/>
            <person name="Attwood G.T."/>
        </authorList>
    </citation>
    <scope>NUCLEOTIDE SEQUENCE [LARGE SCALE GENOMIC DNA]</scope>
    <source>
        <strain evidence="6">BRM9</strain>
    </source>
</reference>
<evidence type="ECO:0000313" key="10">
    <source>
        <dbReference type="Proteomes" id="UP000029661"/>
    </source>
</evidence>
<dbReference type="GO" id="GO:0006366">
    <property type="term" value="P:transcription by RNA polymerase II"/>
    <property type="evidence" value="ECO:0007669"/>
    <property type="project" value="TreeGrafter"/>
</dbReference>
<dbReference type="PATRIC" id="fig|2162.10.peg.269"/>
<keyword evidence="1 4" id="KW-0240">DNA-directed RNA polymerase</keyword>
<reference evidence="8" key="2">
    <citation type="submission" date="2014-09" db="EMBL/GenBank/DDBJ databases">
        <authorList>
            <person name="Bishop-Lilly K.A."/>
            <person name="Broomall S.M."/>
            <person name="Chain P.S."/>
            <person name="Chertkov O."/>
            <person name="Coyne S.R."/>
            <person name="Daligault H.E."/>
            <person name="Davenport K.W."/>
            <person name="Erkkila T."/>
            <person name="Frey K.G."/>
            <person name="Gibbons H.S."/>
            <person name="Gu W."/>
            <person name="Jaissle J."/>
            <person name="Johnson S.L."/>
            <person name="Koroleva G.I."/>
            <person name="Ladner J.T."/>
            <person name="Lo C.-C."/>
            <person name="Minogue T.D."/>
            <person name="Munk C."/>
            <person name="Palacios G.F."/>
            <person name="Redden C.L."/>
            <person name="Rosenzweig C.N."/>
            <person name="Scholz M.B."/>
            <person name="Teshima H."/>
            <person name="Xu Y."/>
        </authorList>
    </citation>
    <scope>NUCLEOTIDE SEQUENCE</scope>
    <source>
        <strain evidence="8">Mb9</strain>
    </source>
</reference>
<dbReference type="GO" id="GO:0042797">
    <property type="term" value="P:tRNA transcription by RNA polymerase III"/>
    <property type="evidence" value="ECO:0007669"/>
    <property type="project" value="TreeGrafter"/>
</dbReference>
<comment type="similarity">
    <text evidence="4">Belongs to the archaeal Rpo5/eukaryotic RPB5 RNA polymerase subunit family.</text>
</comment>
<comment type="catalytic activity">
    <reaction evidence="4">
        <text>RNA(n) + a ribonucleoside 5'-triphosphate = RNA(n+1) + diphosphate</text>
        <dbReference type="Rhea" id="RHEA:21248"/>
        <dbReference type="Rhea" id="RHEA-COMP:14527"/>
        <dbReference type="Rhea" id="RHEA-COMP:17342"/>
        <dbReference type="ChEBI" id="CHEBI:33019"/>
        <dbReference type="ChEBI" id="CHEBI:61557"/>
        <dbReference type="ChEBI" id="CHEBI:140395"/>
        <dbReference type="EC" id="2.7.7.6"/>
    </reaction>
</comment>
<feature type="domain" description="RNA polymerase subunit H/Rpb5 C-terminal" evidence="5">
    <location>
        <begin position="5"/>
        <end position="76"/>
    </location>
</feature>
<reference evidence="9" key="3">
    <citation type="submission" date="2020-10" db="EMBL/GenBank/DDBJ databases">
        <title>Dehalococcoides mccartyi of a TCE/Cr reducing biochatode.</title>
        <authorList>
            <person name="Matturro B."/>
        </authorList>
    </citation>
    <scope>NUCLEOTIDE SEQUENCE</scope>
    <source>
        <strain evidence="9">Bin2</strain>
    </source>
</reference>
<dbReference type="EMBL" id="CP006933">
    <property type="protein sequence ID" value="AIS32876.1"/>
    <property type="molecule type" value="Genomic_DNA"/>
</dbReference>
<evidence type="ECO:0000313" key="9">
    <source>
        <dbReference type="EMBL" id="MBF4475132.1"/>
    </source>
</evidence>
<dbReference type="InterPro" id="IPR035913">
    <property type="entry name" value="RPB5-like_sf"/>
</dbReference>
<dbReference type="PANTHER" id="PTHR10535">
    <property type="entry name" value="DNA-DIRECTED RNA POLYMERASES I, II, AND III SUBUNIT RPABC1"/>
    <property type="match status" value="1"/>
</dbReference>
<dbReference type="Gene3D" id="3.90.940.20">
    <property type="entry name" value="RPB5-like RNA polymerase subunit"/>
    <property type="match status" value="1"/>
</dbReference>
<dbReference type="KEGG" id="mfc:BRM9_2074"/>
<comment type="subunit">
    <text evidence="4">Part of the RNA polymerase complex.</text>
</comment>
<dbReference type="EMBL" id="JADIIL010000024">
    <property type="protein sequence ID" value="MBF4475132.1"/>
    <property type="molecule type" value="Genomic_DNA"/>
</dbReference>
<organism evidence="6 10">
    <name type="scientific">Methanobacterium formicicum</name>
    <dbReference type="NCBI Taxonomy" id="2162"/>
    <lineage>
        <taxon>Archaea</taxon>
        <taxon>Methanobacteriati</taxon>
        <taxon>Methanobacteriota</taxon>
        <taxon>Methanomada group</taxon>
        <taxon>Methanobacteria</taxon>
        <taxon>Methanobacteriales</taxon>
        <taxon>Methanobacteriaceae</taxon>
        <taxon>Methanobacterium</taxon>
    </lineage>
</organism>
<dbReference type="AlphaFoldDB" id="A0A089ZDI7"/>
<dbReference type="KEGG" id="mfi:DSM1535_1612"/>
<evidence type="ECO:0000256" key="3">
    <source>
        <dbReference type="ARBA" id="ARBA00023163"/>
    </source>
</evidence>
<sequence length="78" mass="8852">MVKKDILKHELVPDHVVLSKSEVKKVLKKLDIHPEQLPKIKADDPVVKAIEAKPGDILKITRKSQTAGKFETYRLVLD</sequence>
<name>A0A089ZDI7_METFO</name>
<dbReference type="Proteomes" id="UP000029661">
    <property type="component" value="Chromosome"/>
</dbReference>
<dbReference type="Proteomes" id="UP000062768">
    <property type="component" value="Chromosome I"/>
</dbReference>
<dbReference type="PANTHER" id="PTHR10535:SF0">
    <property type="entry name" value="DNA-DIRECTED RNA POLYMERASES I, II, AND III SUBUNIT RPABC1"/>
    <property type="match status" value="1"/>
</dbReference>
<gene>
    <name evidence="4 6" type="primary">rpoH</name>
    <name evidence="4" type="synonym">rpo5</name>
    <name evidence="6" type="ORF">BRM9_2074</name>
    <name evidence="7" type="ORF">DSM1535_1612</name>
    <name evidence="9" type="ORF">ISP06_06635</name>
    <name evidence="8" type="ORF">MB9_0262</name>
</gene>
<dbReference type="InterPro" id="IPR014381">
    <property type="entry name" value="Arch_Rpo5/euc_Rpb5"/>
</dbReference>
<keyword evidence="2 4" id="KW-0548">Nucleotidyltransferase</keyword>
<evidence type="ECO:0000313" key="8">
    <source>
        <dbReference type="EMBL" id="CEL23912.1"/>
    </source>
</evidence>
<evidence type="ECO:0000256" key="1">
    <source>
        <dbReference type="ARBA" id="ARBA00022478"/>
    </source>
</evidence>
<dbReference type="EMBL" id="LN734822">
    <property type="protein sequence ID" value="CEL23912.1"/>
    <property type="molecule type" value="Genomic_DNA"/>
</dbReference>
<protein>
    <recommendedName>
        <fullName evidence="4">DNA-directed RNA polymerase subunit Rpo5</fullName>
        <ecNumber evidence="4">2.7.7.6</ecNumber>
    </recommendedName>
    <alternativeName>
        <fullName evidence="4">DNA-directed RNA polymerase subunit H</fullName>
    </alternativeName>
</protein>
<dbReference type="GO" id="GO:0003677">
    <property type="term" value="F:DNA binding"/>
    <property type="evidence" value="ECO:0007669"/>
    <property type="project" value="InterPro"/>
</dbReference>